<dbReference type="InterPro" id="IPR011323">
    <property type="entry name" value="Mss4/transl-control_tumour"/>
</dbReference>
<dbReference type="Gene3D" id="2.170.150.10">
    <property type="entry name" value="Metal Binding Protein, Guanine Nucleotide Exchange Factor, Chain A"/>
    <property type="match status" value="1"/>
</dbReference>
<keyword evidence="1" id="KW-0813">Transport</keyword>
<keyword evidence="3" id="KW-0653">Protein transport</keyword>
<dbReference type="GO" id="GO:0005085">
    <property type="term" value="F:guanyl-nucleotide exchange factor activity"/>
    <property type="evidence" value="ECO:0007669"/>
    <property type="project" value="UniProtKB-KW"/>
</dbReference>
<protein>
    <recommendedName>
        <fullName evidence="6">Guanine nucleotide exchange factor MSS4</fullName>
    </recommendedName>
</protein>
<dbReference type="PANTHER" id="PTHR13276:SF0">
    <property type="entry name" value="GUANINE NUCLEOTIDE EXCHANGE FACTOR MSS4"/>
    <property type="match status" value="1"/>
</dbReference>
<dbReference type="Proteomes" id="UP001367676">
    <property type="component" value="Unassembled WGS sequence"/>
</dbReference>
<dbReference type="AlphaFoldDB" id="A0AAN9TQ24"/>
<dbReference type="PROSITE" id="PS51796">
    <property type="entry name" value="MSS4"/>
    <property type="match status" value="1"/>
</dbReference>
<proteinExistence type="predicted"/>
<dbReference type="EMBL" id="JBBCAQ010000034">
    <property type="protein sequence ID" value="KAK7579616.1"/>
    <property type="molecule type" value="Genomic_DNA"/>
</dbReference>
<comment type="caution">
    <text evidence="4">The sequence shown here is derived from an EMBL/GenBank/DDBJ whole genome shotgun (WGS) entry which is preliminary data.</text>
</comment>
<dbReference type="FunFam" id="2.170.150.10:FF:000005">
    <property type="entry name" value="Guanine nucleotide exchange factor MSS4"/>
    <property type="match status" value="1"/>
</dbReference>
<dbReference type="InterPro" id="IPR007515">
    <property type="entry name" value="Mss4"/>
</dbReference>
<reference evidence="4 5" key="1">
    <citation type="submission" date="2024-03" db="EMBL/GenBank/DDBJ databases">
        <title>Adaptation during the transition from Ophiocordyceps entomopathogen to insect associate is accompanied by gene loss and intensified selection.</title>
        <authorList>
            <person name="Ward C.M."/>
            <person name="Onetto C.A."/>
            <person name="Borneman A.R."/>
        </authorList>
    </citation>
    <scope>NUCLEOTIDE SEQUENCE [LARGE SCALE GENOMIC DNA]</scope>
    <source>
        <strain evidence="4">AWRI1</strain>
        <tissue evidence="4">Single Adult Female</tissue>
    </source>
</reference>
<dbReference type="GO" id="GO:0016020">
    <property type="term" value="C:membrane"/>
    <property type="evidence" value="ECO:0007669"/>
    <property type="project" value="TreeGrafter"/>
</dbReference>
<organism evidence="4 5">
    <name type="scientific">Parthenolecanium corni</name>
    <dbReference type="NCBI Taxonomy" id="536013"/>
    <lineage>
        <taxon>Eukaryota</taxon>
        <taxon>Metazoa</taxon>
        <taxon>Ecdysozoa</taxon>
        <taxon>Arthropoda</taxon>
        <taxon>Hexapoda</taxon>
        <taxon>Insecta</taxon>
        <taxon>Pterygota</taxon>
        <taxon>Neoptera</taxon>
        <taxon>Paraneoptera</taxon>
        <taxon>Hemiptera</taxon>
        <taxon>Sternorrhyncha</taxon>
        <taxon>Coccoidea</taxon>
        <taxon>Coccidae</taxon>
        <taxon>Parthenolecanium</taxon>
    </lineage>
</organism>
<dbReference type="Pfam" id="PF04421">
    <property type="entry name" value="Mss4"/>
    <property type="match status" value="1"/>
</dbReference>
<dbReference type="GO" id="GO:0008270">
    <property type="term" value="F:zinc ion binding"/>
    <property type="evidence" value="ECO:0007669"/>
    <property type="project" value="TreeGrafter"/>
</dbReference>
<keyword evidence="5" id="KW-1185">Reference proteome</keyword>
<dbReference type="InterPro" id="IPR011057">
    <property type="entry name" value="Mss4-like_sf"/>
</dbReference>
<evidence type="ECO:0000256" key="2">
    <source>
        <dbReference type="ARBA" id="ARBA00022658"/>
    </source>
</evidence>
<dbReference type="SUPFAM" id="SSF51316">
    <property type="entry name" value="Mss4-like"/>
    <property type="match status" value="1"/>
</dbReference>
<dbReference type="GO" id="GO:0005829">
    <property type="term" value="C:cytosol"/>
    <property type="evidence" value="ECO:0007669"/>
    <property type="project" value="TreeGrafter"/>
</dbReference>
<name>A0AAN9TQ24_9HEMI</name>
<evidence type="ECO:0000256" key="3">
    <source>
        <dbReference type="ARBA" id="ARBA00022927"/>
    </source>
</evidence>
<evidence type="ECO:0000256" key="1">
    <source>
        <dbReference type="ARBA" id="ARBA00022448"/>
    </source>
</evidence>
<dbReference type="GO" id="GO:0015031">
    <property type="term" value="P:protein transport"/>
    <property type="evidence" value="ECO:0007669"/>
    <property type="project" value="UniProtKB-KW"/>
</dbReference>
<accession>A0AAN9TQ24</accession>
<keyword evidence="2" id="KW-0344">Guanine-nucleotide releasing factor</keyword>
<dbReference type="PANTHER" id="PTHR13276">
    <property type="entry name" value="GUANINE NUCLEOTIDE EXCHANGE FACTOR MSS4"/>
    <property type="match status" value="1"/>
</dbReference>
<dbReference type="GO" id="GO:0007264">
    <property type="term" value="P:small GTPase-mediated signal transduction"/>
    <property type="evidence" value="ECO:0007669"/>
    <property type="project" value="InterPro"/>
</dbReference>
<evidence type="ECO:0000313" key="5">
    <source>
        <dbReference type="Proteomes" id="UP001367676"/>
    </source>
</evidence>
<sequence>METETKPAQKSGPFSLKELENHVDEGRNKLLISCIRCPSKILNAGIAEYKDIEFALPKMTLRKDRKDENIEEEILNQYWMVADKFAFENIGFSNAVSGIQYLICADCEIGPIGWYDKSTQFCYVSVSRVNYRS</sequence>
<dbReference type="GO" id="GO:0006892">
    <property type="term" value="P:post-Golgi vesicle-mediated transport"/>
    <property type="evidence" value="ECO:0007669"/>
    <property type="project" value="TreeGrafter"/>
</dbReference>
<gene>
    <name evidence="4" type="ORF">V9T40_000245</name>
</gene>
<evidence type="ECO:0000313" key="4">
    <source>
        <dbReference type="EMBL" id="KAK7579616.1"/>
    </source>
</evidence>
<evidence type="ECO:0008006" key="6">
    <source>
        <dbReference type="Google" id="ProtNLM"/>
    </source>
</evidence>